<evidence type="ECO:0000256" key="2">
    <source>
        <dbReference type="SAM" id="Phobius"/>
    </source>
</evidence>
<dbReference type="EMBL" id="REGN01000656">
    <property type="protein sequence ID" value="RNA40263.1"/>
    <property type="molecule type" value="Genomic_DNA"/>
</dbReference>
<gene>
    <name evidence="3" type="ORF">BpHYR1_007854</name>
</gene>
<feature type="transmembrane region" description="Helical" evidence="2">
    <location>
        <begin position="47"/>
        <end position="67"/>
    </location>
</feature>
<comment type="caution">
    <text evidence="3">The sequence shown here is derived from an EMBL/GenBank/DDBJ whole genome shotgun (WGS) entry which is preliminary data.</text>
</comment>
<organism evidence="3 4">
    <name type="scientific">Brachionus plicatilis</name>
    <name type="common">Marine rotifer</name>
    <name type="synonym">Brachionus muelleri</name>
    <dbReference type="NCBI Taxonomy" id="10195"/>
    <lineage>
        <taxon>Eukaryota</taxon>
        <taxon>Metazoa</taxon>
        <taxon>Spiralia</taxon>
        <taxon>Gnathifera</taxon>
        <taxon>Rotifera</taxon>
        <taxon>Eurotatoria</taxon>
        <taxon>Monogononta</taxon>
        <taxon>Pseudotrocha</taxon>
        <taxon>Ploima</taxon>
        <taxon>Brachionidae</taxon>
        <taxon>Brachionus</taxon>
    </lineage>
</organism>
<protein>
    <submittedName>
        <fullName evidence="3">Uncharacterized protein</fullName>
    </submittedName>
</protein>
<keyword evidence="2" id="KW-1133">Transmembrane helix</keyword>
<sequence>MIVSDDETTPESAQVENLDNEPKNGINTRRQYYLHCKQEVLDYLKKIASIIFSKLFILITLSVKARFGMVLVPYRTKSRFGVCSWSSGQRFTTDFCRYLYLAFKIKNKI</sequence>
<name>A0A3M7SWU4_BRAPC</name>
<evidence type="ECO:0000313" key="4">
    <source>
        <dbReference type="Proteomes" id="UP000276133"/>
    </source>
</evidence>
<keyword evidence="2" id="KW-0472">Membrane</keyword>
<evidence type="ECO:0000256" key="1">
    <source>
        <dbReference type="SAM" id="MobiDB-lite"/>
    </source>
</evidence>
<feature type="region of interest" description="Disordered" evidence="1">
    <location>
        <begin position="1"/>
        <end position="25"/>
    </location>
</feature>
<evidence type="ECO:0000313" key="3">
    <source>
        <dbReference type="EMBL" id="RNA40263.1"/>
    </source>
</evidence>
<proteinExistence type="predicted"/>
<reference evidence="3 4" key="1">
    <citation type="journal article" date="2018" name="Sci. Rep.">
        <title>Genomic signatures of local adaptation to the degree of environmental predictability in rotifers.</title>
        <authorList>
            <person name="Franch-Gras L."/>
            <person name="Hahn C."/>
            <person name="Garcia-Roger E.M."/>
            <person name="Carmona M.J."/>
            <person name="Serra M."/>
            <person name="Gomez A."/>
        </authorList>
    </citation>
    <scope>NUCLEOTIDE SEQUENCE [LARGE SCALE GENOMIC DNA]</scope>
    <source>
        <strain evidence="3">HYR1</strain>
    </source>
</reference>
<dbReference type="Proteomes" id="UP000276133">
    <property type="component" value="Unassembled WGS sequence"/>
</dbReference>
<accession>A0A3M7SWU4</accession>
<keyword evidence="2" id="KW-0812">Transmembrane</keyword>
<dbReference type="AlphaFoldDB" id="A0A3M7SWU4"/>
<keyword evidence="4" id="KW-1185">Reference proteome</keyword>